<keyword evidence="1" id="KW-1133">Transmembrane helix</keyword>
<keyword evidence="1" id="KW-0472">Membrane</keyword>
<reference evidence="2 3" key="1">
    <citation type="submission" date="2024-04" db="EMBL/GenBank/DDBJ databases">
        <title>Novel species of the genus Ideonella isolated from streams.</title>
        <authorList>
            <person name="Lu H."/>
        </authorList>
    </citation>
    <scope>NUCLEOTIDE SEQUENCE [LARGE SCALE GENOMIC DNA]</scope>
    <source>
        <strain evidence="2 3">LYT19W</strain>
    </source>
</reference>
<gene>
    <name evidence="2" type="ORF">AACH00_14470</name>
</gene>
<protein>
    <submittedName>
        <fullName evidence="2">Uncharacterized protein</fullName>
    </submittedName>
</protein>
<evidence type="ECO:0000256" key="1">
    <source>
        <dbReference type="SAM" id="Phobius"/>
    </source>
</evidence>
<keyword evidence="1" id="KW-0812">Transmembrane</keyword>
<keyword evidence="3" id="KW-1185">Reference proteome</keyword>
<dbReference type="RefSeq" id="WP_341399868.1">
    <property type="nucleotide sequence ID" value="NZ_JBBUTI010000009.1"/>
</dbReference>
<evidence type="ECO:0000313" key="2">
    <source>
        <dbReference type="EMBL" id="MEK8047562.1"/>
    </source>
</evidence>
<comment type="caution">
    <text evidence="2">The sequence shown here is derived from an EMBL/GenBank/DDBJ whole genome shotgun (WGS) entry which is preliminary data.</text>
</comment>
<proteinExistence type="predicted"/>
<dbReference type="EMBL" id="JBBUTI010000009">
    <property type="protein sequence ID" value="MEK8047562.1"/>
    <property type="molecule type" value="Genomic_DNA"/>
</dbReference>
<organism evidence="2 3">
    <name type="scientific">Ideonella margarita</name>
    <dbReference type="NCBI Taxonomy" id="2984191"/>
    <lineage>
        <taxon>Bacteria</taxon>
        <taxon>Pseudomonadati</taxon>
        <taxon>Pseudomonadota</taxon>
        <taxon>Betaproteobacteria</taxon>
        <taxon>Burkholderiales</taxon>
        <taxon>Sphaerotilaceae</taxon>
        <taxon>Ideonella</taxon>
    </lineage>
</organism>
<accession>A0ABU9C6N6</accession>
<sequence>MSIDNYLLAALLVVKRIFLVLLLAVPALLFLMLASAFGPGVGGFGILVTLALCGLGWALLPMIHVGKRAGLVCGVLWLALAVWHAVAAGVGVTGEVLMCWLFATLFLAIKLRAQPPAYFLEGWRAAASTAQRFDSEA</sequence>
<feature type="transmembrane region" description="Helical" evidence="1">
    <location>
        <begin position="40"/>
        <end position="60"/>
    </location>
</feature>
<feature type="transmembrane region" description="Helical" evidence="1">
    <location>
        <begin position="7"/>
        <end position="34"/>
    </location>
</feature>
<dbReference type="Proteomes" id="UP001379945">
    <property type="component" value="Unassembled WGS sequence"/>
</dbReference>
<name>A0ABU9C6N6_9BURK</name>
<feature type="transmembrane region" description="Helical" evidence="1">
    <location>
        <begin position="69"/>
        <end position="86"/>
    </location>
</feature>
<evidence type="ECO:0000313" key="3">
    <source>
        <dbReference type="Proteomes" id="UP001379945"/>
    </source>
</evidence>